<name>A0ACB7UZM5_DIOAL</name>
<evidence type="ECO:0000313" key="2">
    <source>
        <dbReference type="Proteomes" id="UP000827976"/>
    </source>
</evidence>
<comment type="caution">
    <text evidence="1">The sequence shown here is derived from an EMBL/GenBank/DDBJ whole genome shotgun (WGS) entry which is preliminary data.</text>
</comment>
<gene>
    <name evidence="1" type="ORF">IHE45_13G092900</name>
</gene>
<organism evidence="1 2">
    <name type="scientific">Dioscorea alata</name>
    <name type="common">Purple yam</name>
    <dbReference type="NCBI Taxonomy" id="55571"/>
    <lineage>
        <taxon>Eukaryota</taxon>
        <taxon>Viridiplantae</taxon>
        <taxon>Streptophyta</taxon>
        <taxon>Embryophyta</taxon>
        <taxon>Tracheophyta</taxon>
        <taxon>Spermatophyta</taxon>
        <taxon>Magnoliopsida</taxon>
        <taxon>Liliopsida</taxon>
        <taxon>Dioscoreales</taxon>
        <taxon>Dioscoreaceae</taxon>
        <taxon>Dioscorea</taxon>
    </lineage>
</organism>
<keyword evidence="1" id="KW-0378">Hydrolase</keyword>
<dbReference type="Proteomes" id="UP000827976">
    <property type="component" value="Chromosome 13"/>
</dbReference>
<accession>A0ACB7UZM5</accession>
<keyword evidence="2" id="KW-1185">Reference proteome</keyword>
<sequence>MAKFSSSSSSSSSSTFHSTIQSPSTPLIINPTDAPTSHMHSDEKNLGDISMQFGKARCCDVFIGSCVILPWEMHFVKWLRAELKMQGFSCSLSDRSRLRDARSLAVARATMDATAVGMVVVTTRAFSNPYSVEELQVFLESGKLIPIFLGLTQSECLLRDIMERRGNLWEKHGGPCWTSYGGVEKEWMEVINGLSRVDVKLEVKEDNMRSCILVAVRILGTILGRKSTVERVRRWVEFAEEEFPFPRNTSFVGREKELLELESLLFGEIMKTSSDQNPSLTEERVGHEISEDVPRKGKGPVVWQDSDGDDDDDKIELQFQNGLALVTGDSGIGKTELLLEFAYRFSQRYKMVLWLLPLLGVDIDVVAENELSLGKQGGVPKKFADMEGEAIGKVRRELMRDIPFLLVIDNLEKDEDWWDGRNVMELLPRLGGETHVLISTRLPHALNIRPQKLLHLSSSEAMLLMKGSLGDLPVEDIDALRAIEEKLGRLPLALGLVGAVLAELQISPCKLLDKINGMPYRQLPRSGNKEDLMLRRNSFLVKLLDFCFSIFYQTEKPKKLALRMIQSSSWFAPSPFPVSMLALAGKDISEGSLGSLLWKICRRRLTCMCTRQPNNVKSSEDELADIMVRLRIARSCTKIGCIYVHDIIKLYARNTDNSYNAHAVVQAISTEGSIQEHSDHAWAACFLVFKFGNTPSVVDLSVQGMVSFIKRIVLPLAMQDLRAFSQYTCVLELLRVATEALETMEDLLLPDGDSSSNKSPAQFDPHWYNEFAHLRATLLESRAKLMIRGGLYDIAEQLCRTTLNIKEVMCGWEHPDTQATRQMIEKLIRLQSNF</sequence>
<protein>
    <submittedName>
        <fullName evidence="1">P-loop containing nucleoside triphosphate hydrolase protein</fullName>
    </submittedName>
</protein>
<reference evidence="2" key="1">
    <citation type="journal article" date="2022" name="Nat. Commun.">
        <title>Chromosome evolution and the genetic basis of agronomically important traits in greater yam.</title>
        <authorList>
            <person name="Bredeson J.V."/>
            <person name="Lyons J.B."/>
            <person name="Oniyinde I.O."/>
            <person name="Okereke N.R."/>
            <person name="Kolade O."/>
            <person name="Nnabue I."/>
            <person name="Nwadili C.O."/>
            <person name="Hribova E."/>
            <person name="Parker M."/>
            <person name="Nwogha J."/>
            <person name="Shu S."/>
            <person name="Carlson J."/>
            <person name="Kariba R."/>
            <person name="Muthemba S."/>
            <person name="Knop K."/>
            <person name="Barton G.J."/>
            <person name="Sherwood A.V."/>
            <person name="Lopez-Montes A."/>
            <person name="Asiedu R."/>
            <person name="Jamnadass R."/>
            <person name="Muchugi A."/>
            <person name="Goodstein D."/>
            <person name="Egesi C.N."/>
            <person name="Featherston J."/>
            <person name="Asfaw A."/>
            <person name="Simpson G.G."/>
            <person name="Dolezel J."/>
            <person name="Hendre P.S."/>
            <person name="Van Deynze A."/>
            <person name="Kumar P.L."/>
            <person name="Obidiegwu J.E."/>
            <person name="Bhattacharjee R."/>
            <person name="Rokhsar D.S."/>
        </authorList>
    </citation>
    <scope>NUCLEOTIDE SEQUENCE [LARGE SCALE GENOMIC DNA]</scope>
    <source>
        <strain evidence="2">cv. TDa95/00328</strain>
    </source>
</reference>
<evidence type="ECO:0000313" key="1">
    <source>
        <dbReference type="EMBL" id="KAH7666312.1"/>
    </source>
</evidence>
<proteinExistence type="predicted"/>
<dbReference type="EMBL" id="CM037023">
    <property type="protein sequence ID" value="KAH7666312.1"/>
    <property type="molecule type" value="Genomic_DNA"/>
</dbReference>